<dbReference type="InterPro" id="IPR052427">
    <property type="entry name" value="Glycosyltrans_GT2/GT47"/>
</dbReference>
<keyword evidence="7" id="KW-0325">Glycoprotein</keyword>
<name>A0A0J8QPP4_COCIT</name>
<sequence>MAGGLSPGLLLKPIPPSGLLDPADVTVVIPCINIYREKLAETLKLILKSDLQKLILVTVKEEQDVVKEIVTVQTSGKRRQLTAGIPLVSTVITVLADDDIIWKTSHLLQWMLAPFKKKSMGEVDTCQYLQYCLMQSCASGLEFFLRHCYLKQRNFDCAATILLWTERCHVISRQTTAYHT</sequence>
<evidence type="ECO:0000313" key="8">
    <source>
        <dbReference type="EMBL" id="KMU74499.1"/>
    </source>
</evidence>
<dbReference type="GO" id="GO:0016020">
    <property type="term" value="C:membrane"/>
    <property type="evidence" value="ECO:0007669"/>
    <property type="project" value="UniProtKB-SubCell"/>
</dbReference>
<dbReference type="AlphaFoldDB" id="A0A0J8QPP4"/>
<evidence type="ECO:0000256" key="1">
    <source>
        <dbReference type="ARBA" id="ARBA00004370"/>
    </source>
</evidence>
<evidence type="ECO:0000256" key="4">
    <source>
        <dbReference type="ARBA" id="ARBA00022692"/>
    </source>
</evidence>
<evidence type="ECO:0000256" key="3">
    <source>
        <dbReference type="ARBA" id="ARBA00022679"/>
    </source>
</evidence>
<keyword evidence="5" id="KW-1133">Transmembrane helix</keyword>
<keyword evidence="3" id="KW-0808">Transferase</keyword>
<keyword evidence="2" id="KW-0328">Glycosyltransferase</keyword>
<proteinExistence type="predicted"/>
<comment type="subcellular location">
    <subcellularLocation>
        <location evidence="1">Membrane</location>
    </subcellularLocation>
</comment>
<gene>
    <name evidence="8" type="ORF">CISG_10333</name>
</gene>
<dbReference type="PANTHER" id="PTHR47844">
    <property type="entry name" value="SYNTHASE CPS1, PUTATIVE (AFU_ORTHOLOGUE AFUA_7G02500)-RELATED"/>
    <property type="match status" value="1"/>
</dbReference>
<evidence type="ECO:0000256" key="5">
    <source>
        <dbReference type="ARBA" id="ARBA00022989"/>
    </source>
</evidence>
<dbReference type="EMBL" id="DS268302">
    <property type="protein sequence ID" value="KMU74499.1"/>
    <property type="molecule type" value="Genomic_DNA"/>
</dbReference>
<dbReference type="PANTHER" id="PTHR47844:SF1">
    <property type="entry name" value="EXOSTOSIN-LIKE 2"/>
    <property type="match status" value="1"/>
</dbReference>
<dbReference type="SUPFAM" id="SSF53448">
    <property type="entry name" value="Nucleotide-diphospho-sugar transferases"/>
    <property type="match status" value="1"/>
</dbReference>
<protein>
    <submittedName>
        <fullName evidence="8">Polysaccharide synthase Cps1p</fullName>
    </submittedName>
</protein>
<evidence type="ECO:0000256" key="7">
    <source>
        <dbReference type="ARBA" id="ARBA00023180"/>
    </source>
</evidence>
<keyword evidence="4" id="KW-0812">Transmembrane</keyword>
<organism evidence="8 9">
    <name type="scientific">Coccidioides immitis RMSCC 3703</name>
    <dbReference type="NCBI Taxonomy" id="454286"/>
    <lineage>
        <taxon>Eukaryota</taxon>
        <taxon>Fungi</taxon>
        <taxon>Dikarya</taxon>
        <taxon>Ascomycota</taxon>
        <taxon>Pezizomycotina</taxon>
        <taxon>Eurotiomycetes</taxon>
        <taxon>Eurotiomycetidae</taxon>
        <taxon>Onygenales</taxon>
        <taxon>Onygenaceae</taxon>
        <taxon>Coccidioides</taxon>
    </lineage>
</organism>
<reference evidence="9" key="1">
    <citation type="journal article" date="2010" name="Genome Res.">
        <title>Population genomic sequencing of Coccidioides fungi reveals recent hybridization and transposon control.</title>
        <authorList>
            <person name="Neafsey D.E."/>
            <person name="Barker B.M."/>
            <person name="Sharpton T.J."/>
            <person name="Stajich J.E."/>
            <person name="Park D.J."/>
            <person name="Whiston E."/>
            <person name="Hung C.-Y."/>
            <person name="McMahan C."/>
            <person name="White J."/>
            <person name="Sykes S."/>
            <person name="Heiman D."/>
            <person name="Young S."/>
            <person name="Zeng Q."/>
            <person name="Abouelleil A."/>
            <person name="Aftuck L."/>
            <person name="Bessette D."/>
            <person name="Brown A."/>
            <person name="FitzGerald M."/>
            <person name="Lui A."/>
            <person name="Macdonald J.P."/>
            <person name="Priest M."/>
            <person name="Orbach M.J."/>
            <person name="Galgiani J.N."/>
            <person name="Kirkland T.N."/>
            <person name="Cole G.T."/>
            <person name="Birren B.W."/>
            <person name="Henn M.R."/>
            <person name="Taylor J.W."/>
            <person name="Rounsley S.D."/>
        </authorList>
    </citation>
    <scope>NUCLEOTIDE SEQUENCE [LARGE SCALE GENOMIC DNA]</scope>
    <source>
        <strain evidence="9">RMSCC 3703</strain>
    </source>
</reference>
<keyword evidence="6" id="KW-0472">Membrane</keyword>
<evidence type="ECO:0000256" key="2">
    <source>
        <dbReference type="ARBA" id="ARBA00022676"/>
    </source>
</evidence>
<dbReference type="Proteomes" id="UP000054559">
    <property type="component" value="Unassembled WGS sequence"/>
</dbReference>
<evidence type="ECO:0000256" key="6">
    <source>
        <dbReference type="ARBA" id="ARBA00023136"/>
    </source>
</evidence>
<dbReference type="Pfam" id="PF13641">
    <property type="entry name" value="Glyco_tranf_2_3"/>
    <property type="match status" value="1"/>
</dbReference>
<dbReference type="GO" id="GO:0016757">
    <property type="term" value="F:glycosyltransferase activity"/>
    <property type="evidence" value="ECO:0007669"/>
    <property type="project" value="UniProtKB-KW"/>
</dbReference>
<dbReference type="STRING" id="454286.A0A0J8QPP4"/>
<evidence type="ECO:0000313" key="9">
    <source>
        <dbReference type="Proteomes" id="UP000054559"/>
    </source>
</evidence>
<accession>A0A0J8QPP4</accession>
<dbReference type="InterPro" id="IPR029044">
    <property type="entry name" value="Nucleotide-diphossugar_trans"/>
</dbReference>